<dbReference type="Proteomes" id="UP000263642">
    <property type="component" value="Unassembled WGS sequence"/>
</dbReference>
<evidence type="ECO:0000313" key="2">
    <source>
        <dbReference type="EMBL" id="HCO25938.1"/>
    </source>
</evidence>
<organism evidence="2 3">
    <name type="scientific">Gimesia maris</name>
    <dbReference type="NCBI Taxonomy" id="122"/>
    <lineage>
        <taxon>Bacteria</taxon>
        <taxon>Pseudomonadati</taxon>
        <taxon>Planctomycetota</taxon>
        <taxon>Planctomycetia</taxon>
        <taxon>Planctomycetales</taxon>
        <taxon>Planctomycetaceae</taxon>
        <taxon>Gimesia</taxon>
    </lineage>
</organism>
<proteinExistence type="predicted"/>
<feature type="signal peptide" evidence="1">
    <location>
        <begin position="1"/>
        <end position="21"/>
    </location>
</feature>
<keyword evidence="1" id="KW-0732">Signal</keyword>
<evidence type="ECO:0000256" key="1">
    <source>
        <dbReference type="SAM" id="SignalP"/>
    </source>
</evidence>
<name>A0A3D3RCW0_9PLAN</name>
<reference evidence="2 3" key="1">
    <citation type="journal article" date="2018" name="Nat. Biotechnol.">
        <title>A standardized bacterial taxonomy based on genome phylogeny substantially revises the tree of life.</title>
        <authorList>
            <person name="Parks D.H."/>
            <person name="Chuvochina M."/>
            <person name="Waite D.W."/>
            <person name="Rinke C."/>
            <person name="Skarshewski A."/>
            <person name="Chaumeil P.A."/>
            <person name="Hugenholtz P."/>
        </authorList>
    </citation>
    <scope>NUCLEOTIDE SEQUENCE [LARGE SCALE GENOMIC DNA]</scope>
    <source>
        <strain evidence="2">UBA9375</strain>
    </source>
</reference>
<dbReference type="EMBL" id="DQAY01000142">
    <property type="protein sequence ID" value="HCO25938.1"/>
    <property type="molecule type" value="Genomic_DNA"/>
</dbReference>
<feature type="chain" id="PRO_5017796434" evidence="1">
    <location>
        <begin position="22"/>
        <end position="225"/>
    </location>
</feature>
<sequence length="225" mass="25697">MNRRLLLTLFCCAISFSVAYAEEEQTEKNEFTPVDLSGHFTQTMQKKLAEYDNPSLPPGTYNFGNVEFELGTGIIQLGSLYKQECPDKVTKIEVNHKLKALYLIQGTAFGGGPNVPGSKSHVQDGARVGEYVIHYEDKSKAEIPIVYGKDVRDWWFRKDEKEPSDSKVVWENDNKAARRYHCRVRLYMTTWKNPHPDKKVVSIDYNGRKTETAAAPFCMAISYEK</sequence>
<evidence type="ECO:0000313" key="3">
    <source>
        <dbReference type="Proteomes" id="UP000263642"/>
    </source>
</evidence>
<accession>A0A3D3RCW0</accession>
<protein>
    <submittedName>
        <fullName evidence="2">Uncharacterized protein</fullName>
    </submittedName>
</protein>
<dbReference type="AlphaFoldDB" id="A0A3D3RCW0"/>
<comment type="caution">
    <text evidence="2">The sequence shown here is derived from an EMBL/GenBank/DDBJ whole genome shotgun (WGS) entry which is preliminary data.</text>
</comment>
<gene>
    <name evidence="2" type="ORF">DIT97_24000</name>
</gene>